<accession>A0A5A7NZY1</accession>
<dbReference type="PROSITE" id="PS50157">
    <property type="entry name" value="ZINC_FINGER_C2H2_2"/>
    <property type="match status" value="1"/>
</dbReference>
<dbReference type="InterPro" id="IPR036236">
    <property type="entry name" value="Znf_C2H2_sf"/>
</dbReference>
<evidence type="ECO:0000256" key="1">
    <source>
        <dbReference type="PROSITE-ProRule" id="PRU00042"/>
    </source>
</evidence>
<feature type="compositionally biased region" description="Low complexity" evidence="2">
    <location>
        <begin position="107"/>
        <end position="117"/>
    </location>
</feature>
<organism evidence="4 5">
    <name type="scientific">Striga asiatica</name>
    <name type="common">Asiatic witchweed</name>
    <name type="synonym">Buchnera asiatica</name>
    <dbReference type="NCBI Taxonomy" id="4170"/>
    <lineage>
        <taxon>Eukaryota</taxon>
        <taxon>Viridiplantae</taxon>
        <taxon>Streptophyta</taxon>
        <taxon>Embryophyta</taxon>
        <taxon>Tracheophyta</taxon>
        <taxon>Spermatophyta</taxon>
        <taxon>Magnoliopsida</taxon>
        <taxon>eudicotyledons</taxon>
        <taxon>Gunneridae</taxon>
        <taxon>Pentapetalae</taxon>
        <taxon>asterids</taxon>
        <taxon>lamiids</taxon>
        <taxon>Lamiales</taxon>
        <taxon>Orobanchaceae</taxon>
        <taxon>Buchnereae</taxon>
        <taxon>Striga</taxon>
    </lineage>
</organism>
<feature type="compositionally biased region" description="Pro residues" evidence="2">
    <location>
        <begin position="52"/>
        <end position="85"/>
    </location>
</feature>
<keyword evidence="1" id="KW-0862">Zinc</keyword>
<evidence type="ECO:0000313" key="5">
    <source>
        <dbReference type="Proteomes" id="UP000325081"/>
    </source>
</evidence>
<keyword evidence="1" id="KW-0479">Metal-binding</keyword>
<dbReference type="Pfam" id="PF13912">
    <property type="entry name" value="zf-C2H2_6"/>
    <property type="match status" value="1"/>
</dbReference>
<comment type="caution">
    <text evidence="4">The sequence shown here is derived from an EMBL/GenBank/DDBJ whole genome shotgun (WGS) entry which is preliminary data.</text>
</comment>
<feature type="compositionally biased region" description="Low complexity" evidence="2">
    <location>
        <begin position="10"/>
        <end position="21"/>
    </location>
</feature>
<dbReference type="SMART" id="SM00355">
    <property type="entry name" value="ZnF_C2H2"/>
    <property type="match status" value="1"/>
</dbReference>
<feature type="compositionally biased region" description="Acidic residues" evidence="2">
    <location>
        <begin position="220"/>
        <end position="231"/>
    </location>
</feature>
<feature type="compositionally biased region" description="Pro residues" evidence="2">
    <location>
        <begin position="22"/>
        <end position="37"/>
    </location>
</feature>
<keyword evidence="1" id="KW-0863">Zinc-finger</keyword>
<evidence type="ECO:0000256" key="2">
    <source>
        <dbReference type="SAM" id="MobiDB-lite"/>
    </source>
</evidence>
<proteinExistence type="predicted"/>
<keyword evidence="5" id="KW-1185">Reference proteome</keyword>
<dbReference type="PANTHER" id="PTHR47591:SF13">
    <property type="entry name" value="OS02G0293900 PROTEIN"/>
    <property type="match status" value="1"/>
</dbReference>
<feature type="domain" description="C2H2-type" evidence="3">
    <location>
        <begin position="135"/>
        <end position="157"/>
    </location>
</feature>
<gene>
    <name evidence="4" type="ORF">STAS_01723</name>
</gene>
<name>A0A5A7NZY1_STRAF</name>
<feature type="region of interest" description="Disordered" evidence="2">
    <location>
        <begin position="155"/>
        <end position="231"/>
    </location>
</feature>
<feature type="compositionally biased region" description="Basic and acidic residues" evidence="2">
    <location>
        <begin position="173"/>
        <end position="182"/>
    </location>
</feature>
<dbReference type="AlphaFoldDB" id="A0A5A7NZY1"/>
<dbReference type="PRINTS" id="PR01217">
    <property type="entry name" value="PRICHEXTENSN"/>
</dbReference>
<dbReference type="OrthoDB" id="6077919at2759"/>
<dbReference type="PROSITE" id="PS00028">
    <property type="entry name" value="ZINC_FINGER_C2H2_1"/>
    <property type="match status" value="1"/>
</dbReference>
<dbReference type="EMBL" id="BKCP01000758">
    <property type="protein sequence ID" value="GER26095.1"/>
    <property type="molecule type" value="Genomic_DNA"/>
</dbReference>
<evidence type="ECO:0000313" key="4">
    <source>
        <dbReference type="EMBL" id="GER26095.1"/>
    </source>
</evidence>
<protein>
    <submittedName>
        <fullName evidence="4">C2H2-like zinc finger protein</fullName>
    </submittedName>
</protein>
<dbReference type="SUPFAM" id="SSF57667">
    <property type="entry name" value="beta-beta-alpha zinc fingers"/>
    <property type="match status" value="1"/>
</dbReference>
<dbReference type="PANTHER" id="PTHR47591">
    <property type="entry name" value="ZINC FINGER PROTEIN ZAT2-RELATED"/>
    <property type="match status" value="1"/>
</dbReference>
<sequence>MANTPDNNAQSRSPSPSQQTPVPRPRSLPRQWPPPLMGIPGLSAFTPYQRPQTPPPPSPSPPQPLPPPPSPSPPRAPTPPPPSPTEPHSGGVHTAIAIVSGGGVSSGGARIRGGSLASRKRVRDDGIPNPNPLNNNCSMCGKVFTSPKALFGHMRSHPERGWKGAHPPPTFRAQDEFSDLRPHYRPPPTPPEAEQARKEAEDSGGGQGYRVPDLNHEFKEEEEEKEEEEAP</sequence>
<feature type="region of interest" description="Disordered" evidence="2">
    <location>
        <begin position="1"/>
        <end position="135"/>
    </location>
</feature>
<evidence type="ECO:0000259" key="3">
    <source>
        <dbReference type="PROSITE" id="PS50157"/>
    </source>
</evidence>
<dbReference type="GO" id="GO:0008270">
    <property type="term" value="F:zinc ion binding"/>
    <property type="evidence" value="ECO:0007669"/>
    <property type="project" value="UniProtKB-KW"/>
</dbReference>
<reference evidence="5" key="1">
    <citation type="journal article" date="2019" name="Curr. Biol.">
        <title>Genome Sequence of Striga asiatica Provides Insight into the Evolution of Plant Parasitism.</title>
        <authorList>
            <person name="Yoshida S."/>
            <person name="Kim S."/>
            <person name="Wafula E.K."/>
            <person name="Tanskanen J."/>
            <person name="Kim Y.M."/>
            <person name="Honaas L."/>
            <person name="Yang Z."/>
            <person name="Spallek T."/>
            <person name="Conn C.E."/>
            <person name="Ichihashi Y."/>
            <person name="Cheong K."/>
            <person name="Cui S."/>
            <person name="Der J.P."/>
            <person name="Gundlach H."/>
            <person name="Jiao Y."/>
            <person name="Hori C."/>
            <person name="Ishida J.K."/>
            <person name="Kasahara H."/>
            <person name="Kiba T."/>
            <person name="Kim M.S."/>
            <person name="Koo N."/>
            <person name="Laohavisit A."/>
            <person name="Lee Y.H."/>
            <person name="Lumba S."/>
            <person name="McCourt P."/>
            <person name="Mortimer J.C."/>
            <person name="Mutuku J.M."/>
            <person name="Nomura T."/>
            <person name="Sasaki-Sekimoto Y."/>
            <person name="Seto Y."/>
            <person name="Wang Y."/>
            <person name="Wakatake T."/>
            <person name="Sakakibara H."/>
            <person name="Demura T."/>
            <person name="Yamaguchi S."/>
            <person name="Yoneyama K."/>
            <person name="Manabe R.I."/>
            <person name="Nelson D.C."/>
            <person name="Schulman A.H."/>
            <person name="Timko M.P."/>
            <person name="dePamphilis C.W."/>
            <person name="Choi D."/>
            <person name="Shirasu K."/>
        </authorList>
    </citation>
    <scope>NUCLEOTIDE SEQUENCE [LARGE SCALE GENOMIC DNA]</scope>
    <source>
        <strain evidence="5">cv. UVA1</strain>
    </source>
</reference>
<dbReference type="InterPro" id="IPR013087">
    <property type="entry name" value="Znf_C2H2_type"/>
</dbReference>
<dbReference type="Proteomes" id="UP000325081">
    <property type="component" value="Unassembled WGS sequence"/>
</dbReference>